<dbReference type="EMBL" id="NSCM01000111">
    <property type="protein sequence ID" value="RAX06504.1"/>
    <property type="molecule type" value="Genomic_DNA"/>
</dbReference>
<evidence type="ECO:0000313" key="1">
    <source>
        <dbReference type="EMBL" id="RAX06504.1"/>
    </source>
</evidence>
<accession>A0A329WPP8</accession>
<name>A0A329WPP8_9GAMM</name>
<proteinExistence type="predicted"/>
<gene>
    <name evidence="1" type="ORF">CKY02_22635</name>
</gene>
<organism evidence="1 2">
    <name type="scientific">Photorhabdus bodei</name>
    <dbReference type="NCBI Taxonomy" id="2029681"/>
    <lineage>
        <taxon>Bacteria</taxon>
        <taxon>Pseudomonadati</taxon>
        <taxon>Pseudomonadota</taxon>
        <taxon>Gammaproteobacteria</taxon>
        <taxon>Enterobacterales</taxon>
        <taxon>Morganellaceae</taxon>
        <taxon>Photorhabdus</taxon>
    </lineage>
</organism>
<dbReference type="Proteomes" id="UP000250919">
    <property type="component" value="Unassembled WGS sequence"/>
</dbReference>
<dbReference type="AlphaFoldDB" id="A0A329WPP8"/>
<comment type="caution">
    <text evidence="1">The sequence shown here is derived from an EMBL/GenBank/DDBJ whole genome shotgun (WGS) entry which is preliminary data.</text>
</comment>
<reference evidence="1 2" key="1">
    <citation type="journal article" date="2018" name="Int. J. Syst. Evol. Microbiol.">
        <title>Whole-genome-based revisit of Photorhabdus phylogeny: proposal for the elevation of most Photorhabdus subspecies to the species level and description of one novel species Photorhabdus bodei sp. nov., and one novel subspecies Photorhabdus laumondii subsp. clarkei subsp. nov.</title>
        <authorList>
            <person name="Machado R.A.R."/>
            <person name="Wuthrich D."/>
            <person name="Kuhnert P."/>
            <person name="Arce C.C.M."/>
            <person name="Thonen L."/>
            <person name="Ruiz C."/>
            <person name="Zhang X."/>
            <person name="Robert C.A.M."/>
            <person name="Karimi J."/>
            <person name="Kamali S."/>
            <person name="Ma J."/>
            <person name="Bruggmann R."/>
            <person name="Erb M."/>
        </authorList>
    </citation>
    <scope>NUCLEOTIDE SEQUENCE [LARGE SCALE GENOMIC DNA]</scope>
    <source>
        <strain evidence="1 2">LJ24-63</strain>
    </source>
</reference>
<dbReference type="GeneID" id="88808549"/>
<dbReference type="RefSeq" id="WP_112896996.1">
    <property type="nucleotide sequence ID" value="NZ_CAWNYH010000111.1"/>
</dbReference>
<sequence>MIYANGNVNLNGIIINPLIKKDIFLEKTSELNPEEIYIFGNRVRYSIDNILFLNVNYIVSAVFQDEFLIYIELLPFDKEIENKINVFTNENQMRNKLINDYLLKSLFGSSEKLYFPWGSIESIADTRSGMSYISISYKNSNH</sequence>
<protein>
    <submittedName>
        <fullName evidence="1">Uncharacterized protein</fullName>
    </submittedName>
</protein>
<evidence type="ECO:0000313" key="2">
    <source>
        <dbReference type="Proteomes" id="UP000250919"/>
    </source>
</evidence>